<reference evidence="1" key="1">
    <citation type="submission" date="2023-08" db="EMBL/GenBank/DDBJ databases">
        <authorList>
            <person name="Alioto T."/>
            <person name="Alioto T."/>
            <person name="Gomez Garrido J."/>
        </authorList>
    </citation>
    <scope>NUCLEOTIDE SEQUENCE</scope>
</reference>
<evidence type="ECO:0000313" key="2">
    <source>
        <dbReference type="Proteomes" id="UP001178508"/>
    </source>
</evidence>
<protein>
    <submittedName>
        <fullName evidence="1">Uncharacterized protein</fullName>
    </submittedName>
</protein>
<name>A0AAV1EY89_XYRNO</name>
<dbReference type="Proteomes" id="UP001178508">
    <property type="component" value="Chromosome 3"/>
</dbReference>
<accession>A0AAV1EY89</accession>
<dbReference type="EMBL" id="OY660866">
    <property type="protein sequence ID" value="CAJ1053713.1"/>
    <property type="molecule type" value="Genomic_DNA"/>
</dbReference>
<sequence>MLRTAPNFINSTYRVPAKHILALPGFFSKETKHNSPTLLQQPLGALISRSPSAAEFHSSRKNICDHYFMEMQSDRDAKAEKLPRLQCKMIFMMILSSRK</sequence>
<dbReference type="AlphaFoldDB" id="A0AAV1EY89"/>
<keyword evidence="2" id="KW-1185">Reference proteome</keyword>
<proteinExistence type="predicted"/>
<evidence type="ECO:0000313" key="1">
    <source>
        <dbReference type="EMBL" id="CAJ1053713.1"/>
    </source>
</evidence>
<gene>
    <name evidence="1" type="ORF">XNOV1_A005710</name>
</gene>
<organism evidence="1 2">
    <name type="scientific">Xyrichtys novacula</name>
    <name type="common">Pearly razorfish</name>
    <name type="synonym">Hemipteronotus novacula</name>
    <dbReference type="NCBI Taxonomy" id="13765"/>
    <lineage>
        <taxon>Eukaryota</taxon>
        <taxon>Metazoa</taxon>
        <taxon>Chordata</taxon>
        <taxon>Craniata</taxon>
        <taxon>Vertebrata</taxon>
        <taxon>Euteleostomi</taxon>
        <taxon>Actinopterygii</taxon>
        <taxon>Neopterygii</taxon>
        <taxon>Teleostei</taxon>
        <taxon>Neoteleostei</taxon>
        <taxon>Acanthomorphata</taxon>
        <taxon>Eupercaria</taxon>
        <taxon>Labriformes</taxon>
        <taxon>Labridae</taxon>
        <taxon>Xyrichtys</taxon>
    </lineage>
</organism>